<dbReference type="KEGG" id="dcb:C3Y92_08610"/>
<dbReference type="AlphaFoldDB" id="A0A4P6HK60"/>
<dbReference type="EMBL" id="CP026538">
    <property type="protein sequence ID" value="QAZ67285.1"/>
    <property type="molecule type" value="Genomic_DNA"/>
</dbReference>
<accession>A0A4P6HK60</accession>
<feature type="domain" description="Abortive phage infection protein C-terminal" evidence="1">
    <location>
        <begin position="229"/>
        <end position="437"/>
    </location>
</feature>
<keyword evidence="3" id="KW-1185">Reference proteome</keyword>
<dbReference type="Pfam" id="PF10592">
    <property type="entry name" value="AIPR"/>
    <property type="match status" value="1"/>
</dbReference>
<dbReference type="InterPro" id="IPR018891">
    <property type="entry name" value="AIPR_C"/>
</dbReference>
<name>A0A4P6HK60_9BACT</name>
<dbReference type="RefSeq" id="WP_129351727.1">
    <property type="nucleotide sequence ID" value="NZ_CP026538.1"/>
</dbReference>
<protein>
    <submittedName>
        <fullName evidence="2">AIPR protein</fullName>
    </submittedName>
</protein>
<dbReference type="InterPro" id="IPR018247">
    <property type="entry name" value="EF_Hand_1_Ca_BS"/>
</dbReference>
<dbReference type="PROSITE" id="PS00018">
    <property type="entry name" value="EF_HAND_1"/>
    <property type="match status" value="1"/>
</dbReference>
<gene>
    <name evidence="2" type="ORF">C3Y92_08610</name>
</gene>
<evidence type="ECO:0000313" key="3">
    <source>
        <dbReference type="Proteomes" id="UP000293296"/>
    </source>
</evidence>
<dbReference type="OrthoDB" id="9806213at2"/>
<organism evidence="2 3">
    <name type="scientific">Solidesulfovibrio carbinolicus</name>
    <dbReference type="NCBI Taxonomy" id="296842"/>
    <lineage>
        <taxon>Bacteria</taxon>
        <taxon>Pseudomonadati</taxon>
        <taxon>Thermodesulfobacteriota</taxon>
        <taxon>Desulfovibrionia</taxon>
        <taxon>Desulfovibrionales</taxon>
        <taxon>Desulfovibrionaceae</taxon>
        <taxon>Solidesulfovibrio</taxon>
    </lineage>
</organism>
<sequence>MYNRIKEDIIQDYYLQNFPNDGQRFVAWYLRNVHLRDPIQAKDDITDGPDDKQIDAIFVDDDKSTVFVIQGKFLASESVDAEPLREVLAAWIQMRDLVRLQEVGNQKLKRKLSEIARALEDEYEVTFELLTTGILTESAKNDLATFQEQLADISGRDDFPASIRLINEDEIRRRYDMALDRENPTLSHVLDLSKCNVLPLNVAGTQVIIAVVPLSECIKFPGIKDGTLFQKNVRQSLGLNNSVNKGIRNTIYGDRHRDFFFFHNGITAICNRLETKDNNLHLHGVSIVNGCQSLNTILSCSERVKALNDTNVLFRFYEIPQRDRADKISISTNSQSAVKPRDLRSNDKRVLNMKRAFEQKYPNGYFLTKRGELAPADKDMSRVVDFAELGKYLITWHSQRPNVAYSEAKIFDKYFEQLFKREYRPENINALNRWMQAIMQTWGKENPLGLNETLLAMRAYAPYHHLYGVSMCFAIANNQPDRVPSPDKCLIQSESVKMIDDIVKIAGISLNMALEAAANEPQPANRVFSPQNWIKAKTCLAGINFAIRNYFNMLPLLPGGKEVKIKLDSSLALDAEVFEYRWAAD</sequence>
<evidence type="ECO:0000313" key="2">
    <source>
        <dbReference type="EMBL" id="QAZ67285.1"/>
    </source>
</evidence>
<dbReference type="Proteomes" id="UP000293296">
    <property type="component" value="Chromosome"/>
</dbReference>
<reference evidence="2 3" key="1">
    <citation type="submission" date="2018-02" db="EMBL/GenBank/DDBJ databases">
        <title>Genome sequence of Desulfovibrio carbinolicus DSM 3852.</title>
        <authorList>
            <person name="Wilbanks E."/>
            <person name="Skennerton C.T."/>
            <person name="Orphan V.J."/>
        </authorList>
    </citation>
    <scope>NUCLEOTIDE SEQUENCE [LARGE SCALE GENOMIC DNA]</scope>
    <source>
        <strain evidence="2 3">DSM 3852</strain>
    </source>
</reference>
<proteinExistence type="predicted"/>
<evidence type="ECO:0000259" key="1">
    <source>
        <dbReference type="Pfam" id="PF10592"/>
    </source>
</evidence>